<accession>A0ABT6MVD9</accession>
<dbReference type="Gene3D" id="3.40.710.10">
    <property type="entry name" value="DD-peptidase/beta-lactamase superfamily"/>
    <property type="match status" value="1"/>
</dbReference>
<dbReference type="InterPro" id="IPR012338">
    <property type="entry name" value="Beta-lactam/transpept-like"/>
</dbReference>
<feature type="chain" id="PRO_5045486564" evidence="1">
    <location>
        <begin position="24"/>
        <end position="408"/>
    </location>
</feature>
<dbReference type="InterPro" id="IPR001466">
    <property type="entry name" value="Beta-lactam-related"/>
</dbReference>
<dbReference type="Proteomes" id="UP001160550">
    <property type="component" value="Unassembled WGS sequence"/>
</dbReference>
<dbReference type="GO" id="GO:0016787">
    <property type="term" value="F:hydrolase activity"/>
    <property type="evidence" value="ECO:0007669"/>
    <property type="project" value="UniProtKB-KW"/>
</dbReference>
<evidence type="ECO:0000259" key="2">
    <source>
        <dbReference type="Pfam" id="PF00144"/>
    </source>
</evidence>
<dbReference type="PROSITE" id="PS51257">
    <property type="entry name" value="PROKAR_LIPOPROTEIN"/>
    <property type="match status" value="1"/>
</dbReference>
<feature type="signal peptide" evidence="1">
    <location>
        <begin position="1"/>
        <end position="23"/>
    </location>
</feature>
<dbReference type="Pfam" id="PF00144">
    <property type="entry name" value="Beta-lactamase"/>
    <property type="match status" value="1"/>
</dbReference>
<dbReference type="EC" id="3.1.1.103" evidence="3"/>
<comment type="caution">
    <text evidence="3">The sequence shown here is derived from an EMBL/GenBank/DDBJ whole genome shotgun (WGS) entry which is preliminary data.</text>
</comment>
<dbReference type="PANTHER" id="PTHR43283:SF3">
    <property type="entry name" value="BETA-LACTAMASE FAMILY PROTEIN (AFU_ORTHOLOGUE AFUA_5G07500)"/>
    <property type="match status" value="1"/>
</dbReference>
<reference evidence="3" key="1">
    <citation type="journal article" date="2007" name="Int. J. Syst. Evol. Microbiol.">
        <title>Luteimonas composti sp. nov., a moderately thermophilic bacterium isolated from food waste.</title>
        <authorList>
            <person name="Young C.C."/>
            <person name="Kampfer P."/>
            <person name="Chen W.M."/>
            <person name="Yen W.S."/>
            <person name="Arun A.B."/>
            <person name="Lai W.A."/>
            <person name="Shen F.T."/>
            <person name="Rekha P.D."/>
            <person name="Lin K.Y."/>
            <person name="Chou J.H."/>
        </authorList>
    </citation>
    <scope>NUCLEOTIDE SEQUENCE</scope>
    <source>
        <strain evidence="3">CC-YY355</strain>
    </source>
</reference>
<evidence type="ECO:0000256" key="1">
    <source>
        <dbReference type="SAM" id="SignalP"/>
    </source>
</evidence>
<keyword evidence="4" id="KW-1185">Reference proteome</keyword>
<dbReference type="EMBL" id="JARYGX010000027">
    <property type="protein sequence ID" value="MDH7454415.1"/>
    <property type="molecule type" value="Genomic_DNA"/>
</dbReference>
<feature type="domain" description="Beta-lactamase-related" evidence="2">
    <location>
        <begin position="41"/>
        <end position="385"/>
    </location>
</feature>
<proteinExistence type="predicted"/>
<evidence type="ECO:0000313" key="3">
    <source>
        <dbReference type="EMBL" id="MDH7454415.1"/>
    </source>
</evidence>
<reference evidence="3" key="2">
    <citation type="submission" date="2023-04" db="EMBL/GenBank/DDBJ databases">
        <authorList>
            <person name="Sun J.-Q."/>
        </authorList>
    </citation>
    <scope>NUCLEOTIDE SEQUENCE</scope>
    <source>
        <strain evidence="3">CC-YY355</strain>
    </source>
</reference>
<evidence type="ECO:0000313" key="4">
    <source>
        <dbReference type="Proteomes" id="UP001160550"/>
    </source>
</evidence>
<gene>
    <name evidence="3" type="ORF">QF205_15240</name>
</gene>
<dbReference type="SUPFAM" id="SSF56601">
    <property type="entry name" value="beta-lactamase/transpeptidase-like"/>
    <property type="match status" value="1"/>
</dbReference>
<keyword evidence="3" id="KW-0378">Hydrolase</keyword>
<sequence length="408" mass="43354">MSPRPFRILFLFAAWSACLVATAADRPAHAESGAWLREAVLEPGYPGARLLIARDGAVPVDLAAGHADIARTRPLHPDAIYRIHSMTKPVVSAAALRLIGEGHAGLDDPVAAHLSALDGLQVLDGGQLREPARPVTVRHLLTHTAGFAVDAGPALEQREAAQLERSRDLADLVERLHGVPLERDPGTAFVYDGLATDVLGRLVEVWSGQPLDAYLQATFFEPLGMRDTGFSVPEAQRHRLVELSRMGADGRLAAATEPAGHVPGTALRPYPSAAGGLYSTAADYLAFARMLLARGRHGDAELVPARLVDEMLRDQLAPMCLAHPWIEEGRGRGFGLGLSVLLDPAAIGRSGAPGQAGWTGSASTYFVIDPASGGIGILMLQHLPGDGAHELPRVALPFYNHVQEVLAQ</sequence>
<dbReference type="RefSeq" id="WP_280943629.1">
    <property type="nucleotide sequence ID" value="NZ_JARYGX010000027.1"/>
</dbReference>
<keyword evidence="1" id="KW-0732">Signal</keyword>
<protein>
    <submittedName>
        <fullName evidence="3">Serine hydrolase domain-containing protein</fullName>
        <ecNumber evidence="3">3.1.1.103</ecNumber>
    </submittedName>
</protein>
<dbReference type="InterPro" id="IPR050789">
    <property type="entry name" value="Diverse_Enzym_Activities"/>
</dbReference>
<name>A0ABT6MVD9_9GAMM</name>
<dbReference type="PANTHER" id="PTHR43283">
    <property type="entry name" value="BETA-LACTAMASE-RELATED"/>
    <property type="match status" value="1"/>
</dbReference>
<organism evidence="3 4">
    <name type="scientific">Luteimonas composti</name>
    <dbReference type="NCBI Taxonomy" id="398257"/>
    <lineage>
        <taxon>Bacteria</taxon>
        <taxon>Pseudomonadati</taxon>
        <taxon>Pseudomonadota</taxon>
        <taxon>Gammaproteobacteria</taxon>
        <taxon>Lysobacterales</taxon>
        <taxon>Lysobacteraceae</taxon>
        <taxon>Luteimonas</taxon>
    </lineage>
</organism>